<keyword evidence="4" id="KW-1185">Reference proteome</keyword>
<organism evidence="3 4">
    <name type="scientific">Cymbomonas tetramitiformis</name>
    <dbReference type="NCBI Taxonomy" id="36881"/>
    <lineage>
        <taxon>Eukaryota</taxon>
        <taxon>Viridiplantae</taxon>
        <taxon>Chlorophyta</taxon>
        <taxon>Pyramimonadophyceae</taxon>
        <taxon>Pyramimonadales</taxon>
        <taxon>Pyramimonadaceae</taxon>
        <taxon>Cymbomonas</taxon>
    </lineage>
</organism>
<evidence type="ECO:0000256" key="1">
    <source>
        <dbReference type="SAM" id="SignalP"/>
    </source>
</evidence>
<dbReference type="InterPro" id="IPR002048">
    <property type="entry name" value="EF_hand_dom"/>
</dbReference>
<dbReference type="PROSITE" id="PS50222">
    <property type="entry name" value="EF_HAND_2"/>
    <property type="match status" value="1"/>
</dbReference>
<protein>
    <recommendedName>
        <fullName evidence="2">EF-hand domain-containing protein</fullName>
    </recommendedName>
</protein>
<evidence type="ECO:0000313" key="3">
    <source>
        <dbReference type="EMBL" id="KAK3253845.1"/>
    </source>
</evidence>
<keyword evidence="1" id="KW-0732">Signal</keyword>
<dbReference type="GO" id="GO:0005509">
    <property type="term" value="F:calcium ion binding"/>
    <property type="evidence" value="ECO:0007669"/>
    <property type="project" value="InterPro"/>
</dbReference>
<accession>A0AAE0CH75</accession>
<sequence length="286" mass="32066">MRFTLFALVACATLPPRSVARQLLSFSDSNEPIEKANAPMEDVEGRDVGVAYEERGDGSDERFSEYAQGLDGYEDEETSESLNAWASHETEGYRMIGQGVCSVSSSHHVVVYEGRPSVPVGKCHSECAATLVCKGFAHREGDNRCFMYHSKPSQIVDTPCGRNGECYVCYRLTEDEADSESAPSERWGAETSEPEWQNLQVTVAMQQYYDLDDPLWQFAQKWTRAEAFSEKTQDVILEIDEGGDSRAMEWLKIADRDRSRTVDREELTTLAVATLDAVMRAALDRV</sequence>
<evidence type="ECO:0000313" key="4">
    <source>
        <dbReference type="Proteomes" id="UP001190700"/>
    </source>
</evidence>
<gene>
    <name evidence="3" type="ORF">CYMTET_36932</name>
</gene>
<comment type="caution">
    <text evidence="3">The sequence shown here is derived from an EMBL/GenBank/DDBJ whole genome shotgun (WGS) entry which is preliminary data.</text>
</comment>
<dbReference type="EMBL" id="LGRX02024604">
    <property type="protein sequence ID" value="KAK3253845.1"/>
    <property type="molecule type" value="Genomic_DNA"/>
</dbReference>
<feature type="chain" id="PRO_5042202593" description="EF-hand domain-containing protein" evidence="1">
    <location>
        <begin position="21"/>
        <end position="286"/>
    </location>
</feature>
<dbReference type="AlphaFoldDB" id="A0AAE0CH75"/>
<name>A0AAE0CH75_9CHLO</name>
<evidence type="ECO:0000259" key="2">
    <source>
        <dbReference type="PROSITE" id="PS50222"/>
    </source>
</evidence>
<proteinExistence type="predicted"/>
<reference evidence="3 4" key="1">
    <citation type="journal article" date="2015" name="Genome Biol. Evol.">
        <title>Comparative Genomics of a Bacterivorous Green Alga Reveals Evolutionary Causalities and Consequences of Phago-Mixotrophic Mode of Nutrition.</title>
        <authorList>
            <person name="Burns J.A."/>
            <person name="Paasch A."/>
            <person name="Narechania A."/>
            <person name="Kim E."/>
        </authorList>
    </citation>
    <scope>NUCLEOTIDE SEQUENCE [LARGE SCALE GENOMIC DNA]</scope>
    <source>
        <strain evidence="3 4">PLY_AMNH</strain>
    </source>
</reference>
<feature type="signal peptide" evidence="1">
    <location>
        <begin position="1"/>
        <end position="20"/>
    </location>
</feature>
<dbReference type="PROSITE" id="PS00018">
    <property type="entry name" value="EF_HAND_1"/>
    <property type="match status" value="1"/>
</dbReference>
<dbReference type="Proteomes" id="UP001190700">
    <property type="component" value="Unassembled WGS sequence"/>
</dbReference>
<feature type="domain" description="EF-hand" evidence="2">
    <location>
        <begin position="242"/>
        <end position="277"/>
    </location>
</feature>
<dbReference type="InterPro" id="IPR018247">
    <property type="entry name" value="EF_Hand_1_Ca_BS"/>
</dbReference>